<feature type="domain" description="Brl1/Brr6" evidence="2">
    <location>
        <begin position="160"/>
        <end position="284"/>
    </location>
</feature>
<gene>
    <name evidence="3" type="ORF">CU098_003645</name>
</gene>
<dbReference type="PANTHER" id="PTHR28136:SF1">
    <property type="entry name" value="NUCLEUS EXPORT PROTEIN BRL1"/>
    <property type="match status" value="1"/>
</dbReference>
<evidence type="ECO:0000313" key="4">
    <source>
        <dbReference type="Proteomes" id="UP000253551"/>
    </source>
</evidence>
<dbReference type="Pfam" id="PF10104">
    <property type="entry name" value="Brr6_like_C_C"/>
    <property type="match status" value="1"/>
</dbReference>
<organism evidence="3 4">
    <name type="scientific">Rhizopus stolonifer</name>
    <name type="common">Rhizopus nigricans</name>
    <dbReference type="NCBI Taxonomy" id="4846"/>
    <lineage>
        <taxon>Eukaryota</taxon>
        <taxon>Fungi</taxon>
        <taxon>Fungi incertae sedis</taxon>
        <taxon>Mucoromycota</taxon>
        <taxon>Mucoromycotina</taxon>
        <taxon>Mucoromycetes</taxon>
        <taxon>Mucorales</taxon>
        <taxon>Mucorineae</taxon>
        <taxon>Rhizopodaceae</taxon>
        <taxon>Rhizopus</taxon>
    </lineage>
</organism>
<dbReference type="SMART" id="SM01042">
    <property type="entry name" value="Brr6_like_C_C"/>
    <property type="match status" value="1"/>
</dbReference>
<keyword evidence="4" id="KW-1185">Reference proteome</keyword>
<protein>
    <recommendedName>
        <fullName evidence="2">Brl1/Brr6 domain-containing protein</fullName>
    </recommendedName>
</protein>
<dbReference type="InterPro" id="IPR040202">
    <property type="entry name" value="Brl1/Brr6"/>
</dbReference>
<reference evidence="3 4" key="1">
    <citation type="journal article" date="2018" name="G3 (Bethesda)">
        <title>Phylogenetic and Phylogenomic Definition of Rhizopus Species.</title>
        <authorList>
            <person name="Gryganskyi A.P."/>
            <person name="Golan J."/>
            <person name="Dolatabadi S."/>
            <person name="Mondo S."/>
            <person name="Robb S."/>
            <person name="Idnurm A."/>
            <person name="Muszewska A."/>
            <person name="Steczkiewicz K."/>
            <person name="Masonjones S."/>
            <person name="Liao H.L."/>
            <person name="Gajdeczka M.T."/>
            <person name="Anike F."/>
            <person name="Vuek A."/>
            <person name="Anishchenko I.M."/>
            <person name="Voigt K."/>
            <person name="de Hoog G.S."/>
            <person name="Smith M.E."/>
            <person name="Heitman J."/>
            <person name="Vilgalys R."/>
            <person name="Stajich J.E."/>
        </authorList>
    </citation>
    <scope>NUCLEOTIDE SEQUENCE [LARGE SCALE GENOMIC DNA]</scope>
    <source>
        <strain evidence="3 4">LSU 92-RS-03</strain>
    </source>
</reference>
<dbReference type="AlphaFoldDB" id="A0A367KW72"/>
<evidence type="ECO:0000313" key="3">
    <source>
        <dbReference type="EMBL" id="RCI06360.1"/>
    </source>
</evidence>
<dbReference type="PANTHER" id="PTHR28136">
    <property type="entry name" value="NUCLEUS EXPORT PROTEIN BRR6"/>
    <property type="match status" value="1"/>
</dbReference>
<dbReference type="EMBL" id="PJQM01000171">
    <property type="protein sequence ID" value="RCI06360.1"/>
    <property type="molecule type" value="Genomic_DNA"/>
</dbReference>
<evidence type="ECO:0000259" key="2">
    <source>
        <dbReference type="SMART" id="SM01042"/>
    </source>
</evidence>
<keyword evidence="1" id="KW-0472">Membrane</keyword>
<evidence type="ECO:0000256" key="1">
    <source>
        <dbReference type="SAM" id="Phobius"/>
    </source>
</evidence>
<proteinExistence type="predicted"/>
<feature type="transmembrane region" description="Helical" evidence="1">
    <location>
        <begin position="162"/>
        <end position="187"/>
    </location>
</feature>
<sequence length="294" mass="33972">NTTKTDILSNFSIKESKLEACPINTTMDFKNDIENGAVVWGVDPGVTSIFRAIHAFFNKEAKRVRERSDDEQETKMIASSNYGFNFIPKLRPNQRIFDDNSPKATRHLSAQNLTERFKKRTKEYSALNKKRFARPITNQHVSVASHESSIIKHQNISYTIVIYLQLFFNTVVSLVVLYVFIQVILVLQEDFKLKVEEQLEVLYQNKIQCARDYAMNRCEMENKVPAIENLCQNWEACMQKDMIVAKAKVSAEAIAEIINSFTEPISYKTMDLFCFQMLLLVTLEKDTKWNQAGQ</sequence>
<dbReference type="GO" id="GO:0031965">
    <property type="term" value="C:nuclear membrane"/>
    <property type="evidence" value="ECO:0007669"/>
    <property type="project" value="InterPro"/>
</dbReference>
<feature type="non-terminal residue" evidence="3">
    <location>
        <position position="1"/>
    </location>
</feature>
<accession>A0A367KW72</accession>
<dbReference type="InterPro" id="IPR018767">
    <property type="entry name" value="Brl1/Brr6_dom"/>
</dbReference>
<dbReference type="Proteomes" id="UP000253551">
    <property type="component" value="Unassembled WGS sequence"/>
</dbReference>
<comment type="caution">
    <text evidence="3">The sequence shown here is derived from an EMBL/GenBank/DDBJ whole genome shotgun (WGS) entry which is preliminary data.</text>
</comment>
<dbReference type="GO" id="GO:0055088">
    <property type="term" value="P:lipid homeostasis"/>
    <property type="evidence" value="ECO:0007669"/>
    <property type="project" value="InterPro"/>
</dbReference>
<name>A0A367KW72_RHIST</name>
<dbReference type="GO" id="GO:0006998">
    <property type="term" value="P:nuclear envelope organization"/>
    <property type="evidence" value="ECO:0007669"/>
    <property type="project" value="InterPro"/>
</dbReference>
<dbReference type="OrthoDB" id="5961at2759"/>
<keyword evidence="1" id="KW-0812">Transmembrane</keyword>
<keyword evidence="1" id="KW-1133">Transmembrane helix</keyword>